<evidence type="ECO:0000313" key="2">
    <source>
        <dbReference type="EMBL" id="CAI3971763.1"/>
    </source>
</evidence>
<dbReference type="EMBL" id="CAMXCT030000001">
    <property type="protein sequence ID" value="CAL4759075.1"/>
    <property type="molecule type" value="Genomic_DNA"/>
</dbReference>
<name>A0A9P1FDB2_9DINO</name>
<evidence type="ECO:0000313" key="3">
    <source>
        <dbReference type="EMBL" id="CAL1125138.1"/>
    </source>
</evidence>
<keyword evidence="1" id="KW-1133">Transmembrane helix</keyword>
<feature type="transmembrane region" description="Helical" evidence="1">
    <location>
        <begin position="158"/>
        <end position="176"/>
    </location>
</feature>
<evidence type="ECO:0000256" key="1">
    <source>
        <dbReference type="SAM" id="Phobius"/>
    </source>
</evidence>
<evidence type="ECO:0000313" key="5">
    <source>
        <dbReference type="Proteomes" id="UP001152797"/>
    </source>
</evidence>
<keyword evidence="5" id="KW-1185">Reference proteome</keyword>
<gene>
    <name evidence="2" type="ORF">C1SCF055_LOCUS353</name>
</gene>
<feature type="transmembrane region" description="Helical" evidence="1">
    <location>
        <begin position="55"/>
        <end position="74"/>
    </location>
</feature>
<proteinExistence type="predicted"/>
<keyword evidence="1" id="KW-0472">Membrane</keyword>
<feature type="transmembrane region" description="Helical" evidence="1">
    <location>
        <begin position="86"/>
        <end position="106"/>
    </location>
</feature>
<dbReference type="Proteomes" id="UP001152797">
    <property type="component" value="Unassembled WGS sequence"/>
</dbReference>
<dbReference type="EMBL" id="CAMXCT020000001">
    <property type="protein sequence ID" value="CAL1125138.1"/>
    <property type="molecule type" value="Genomic_DNA"/>
</dbReference>
<dbReference type="AlphaFoldDB" id="A0A9P1FDB2"/>
<reference evidence="3" key="2">
    <citation type="submission" date="2024-04" db="EMBL/GenBank/DDBJ databases">
        <authorList>
            <person name="Chen Y."/>
            <person name="Shah S."/>
            <person name="Dougan E. K."/>
            <person name="Thang M."/>
            <person name="Chan C."/>
        </authorList>
    </citation>
    <scope>NUCLEOTIDE SEQUENCE [LARGE SCALE GENOMIC DNA]</scope>
</reference>
<feature type="transmembrane region" description="Helical" evidence="1">
    <location>
        <begin position="183"/>
        <end position="204"/>
    </location>
</feature>
<reference evidence="2" key="1">
    <citation type="submission" date="2022-10" db="EMBL/GenBank/DDBJ databases">
        <authorList>
            <person name="Chen Y."/>
            <person name="Dougan E. K."/>
            <person name="Chan C."/>
            <person name="Rhodes N."/>
            <person name="Thang M."/>
        </authorList>
    </citation>
    <scope>NUCLEOTIDE SEQUENCE</scope>
</reference>
<evidence type="ECO:0000313" key="4">
    <source>
        <dbReference type="EMBL" id="CAL4759075.1"/>
    </source>
</evidence>
<organism evidence="2">
    <name type="scientific">Cladocopium goreaui</name>
    <dbReference type="NCBI Taxonomy" id="2562237"/>
    <lineage>
        <taxon>Eukaryota</taxon>
        <taxon>Sar</taxon>
        <taxon>Alveolata</taxon>
        <taxon>Dinophyceae</taxon>
        <taxon>Suessiales</taxon>
        <taxon>Symbiodiniaceae</taxon>
        <taxon>Cladocopium</taxon>
    </lineage>
</organism>
<keyword evidence="1" id="KW-0812">Transmembrane</keyword>
<protein>
    <submittedName>
        <fullName evidence="4">DUF2617 family protein</fullName>
    </submittedName>
</protein>
<comment type="caution">
    <text evidence="2">The sequence shown here is derived from an EMBL/GenBank/DDBJ whole genome shotgun (WGS) entry which is preliminary data.</text>
</comment>
<sequence>MATAKKYFDQARGPAASLYFVVPLLLLYMFGVFVLSDTSSNNLTEIWPHLVSTNLGVGTWLILPVVTVAGLLVWSRRSKARWNVPAYVVVGMWAECVAMAAVWIAIAHGSFVEIPDVTGGATESAIASAAPNTLRQWKIGVGVEELLIVVQEAISDDVLFRLLMFPLFALTLRWLGQSRTVSVFGAVFASTAVAVALNHFGWHVGASSSFDWLGCAIHTALLGVLFAYRGFGVTVGTHVIYLMWAGLVLRIRLVLSVRPKIKELVFQLYSRPLHPELFAVHDSRTVSRGGYEATIQITSAGHVVQWRYKGLTLTEVATSAHHPLPQKRRLMSYRLSGERKDAIKCAGGASYQMNFQLEPADPEVFWTFQEELCSNEQKGMLHRFDSSGRMALGALSYINVETRSRCLIVQAFHTFPDDYAIVKSQSMFEVP</sequence>
<dbReference type="InterPro" id="IPR024486">
    <property type="entry name" value="DUF2617"/>
</dbReference>
<feature type="transmembrane region" description="Helical" evidence="1">
    <location>
        <begin position="16"/>
        <end position="35"/>
    </location>
</feature>
<dbReference type="EMBL" id="CAMXCT010000001">
    <property type="protein sequence ID" value="CAI3971763.1"/>
    <property type="molecule type" value="Genomic_DNA"/>
</dbReference>
<dbReference type="Pfam" id="PF10936">
    <property type="entry name" value="DUF2617"/>
    <property type="match status" value="1"/>
</dbReference>
<accession>A0A9P1FDB2</accession>
<dbReference type="OrthoDB" id="10645064at2759"/>